<dbReference type="SUPFAM" id="SSF53098">
    <property type="entry name" value="Ribonuclease H-like"/>
    <property type="match status" value="1"/>
</dbReference>
<name>A0A8C4T6M7_ERPCA</name>
<dbReference type="GO" id="GO:0046983">
    <property type="term" value="F:protein dimerization activity"/>
    <property type="evidence" value="ECO:0007669"/>
    <property type="project" value="InterPro"/>
</dbReference>
<feature type="region of interest" description="Disordered" evidence="9">
    <location>
        <begin position="943"/>
        <end position="974"/>
    </location>
</feature>
<keyword evidence="2" id="KW-0479">Metal-binding</keyword>
<dbReference type="PROSITE" id="PS00028">
    <property type="entry name" value="ZINC_FINGER_C2H2_1"/>
    <property type="match status" value="1"/>
</dbReference>
<evidence type="ECO:0000256" key="7">
    <source>
        <dbReference type="ARBA" id="ARBA00023242"/>
    </source>
</evidence>
<dbReference type="Pfam" id="PF02892">
    <property type="entry name" value="zf-BED"/>
    <property type="match status" value="1"/>
</dbReference>
<reference evidence="12" key="2">
    <citation type="submission" date="2025-09" db="UniProtKB">
        <authorList>
            <consortium name="Ensembl"/>
        </authorList>
    </citation>
    <scope>IDENTIFICATION</scope>
</reference>
<proteinExistence type="predicted"/>
<dbReference type="FunFam" id="3.30.160.60:FF:000690">
    <property type="entry name" value="Zinc finger protein 354C"/>
    <property type="match status" value="1"/>
</dbReference>
<dbReference type="Gene3D" id="3.30.160.60">
    <property type="entry name" value="Classic Zinc Finger"/>
    <property type="match status" value="1"/>
</dbReference>
<dbReference type="InterPro" id="IPR013087">
    <property type="entry name" value="Znf_C2H2_type"/>
</dbReference>
<dbReference type="InterPro" id="IPR052865">
    <property type="entry name" value="Zinc_finger_BED"/>
</dbReference>
<evidence type="ECO:0000259" key="11">
    <source>
        <dbReference type="PROSITE" id="PS50808"/>
    </source>
</evidence>
<evidence type="ECO:0000256" key="6">
    <source>
        <dbReference type="ARBA" id="ARBA00023125"/>
    </source>
</evidence>
<evidence type="ECO:0000259" key="10">
    <source>
        <dbReference type="PROSITE" id="PS50157"/>
    </source>
</evidence>
<evidence type="ECO:0000256" key="9">
    <source>
        <dbReference type="SAM" id="MobiDB-lite"/>
    </source>
</evidence>
<dbReference type="GeneTree" id="ENSGT00510000050353"/>
<dbReference type="InterPro" id="IPR008906">
    <property type="entry name" value="HATC_C_dom"/>
</dbReference>
<sequence>MAADKAEGMDGRVAAIKQEDCDWRAPASIVLEEGPRRISGFGDKIPEEQVIVEIKVEDSEEFSVRLGLQTGERGAVHEDGHSSSQPWFASAGQMGAQQNCWEMKPEICEIDVEITEENGREGDEQPSSRRVRKNFQENGGFSTSSFAPTFLQHNEKRVKSTRRLDTFSPASLQCRSLPSIVPDQLREHKYVKVQAGEKPSCCSECGKPLHTHTGIHGGEKPHGCSECGKRFSQVSPLQGHTSIHLGAKCGKRFLDGGSLQRLTQSHAGEKPYCGSKGGKPTLEISGAAFCDDEDDDDDDDYFDDEVEDKTWAPGGDDLETSEEEAAQQHFAKKSKVSRLRTPLELPGRSSELHAGASHPRGVASTASQTVRGGRRASPVWAFFYVSASDDSVAICNLCTKRIRRGCQGSHLGTTALILHMKRHHSLRWQQYLARRSQSPSCSPIPHAGRSPSSSSSPSPSLTVAAAVGDDVTGAHRTDDTGLSSTGARSWKRKHESLSSATSAASRHESLPSPPSWTPAPTMSPALSLPQKLPIGECTDRRKKFGPNHPHARRLNAHLAKLLASQLLPYRLVDSDPFRQFMDCAIPQWEVPSRHYFAKKAVPALYAHVENNVSLSLDYAVCHRVHTTTSCAQQHYVSFTAHWVNLLSAGEDAPRGTPLELVVPPLGCRRRSIPPSSSSSMPMRPGAYGTCSVKRCHAVFQFIRLGEKSHTAQKLRRYFQAQIQQWIAPRQLRVGHVVSDNGPNLVAALRLGSMTHMPCFTHILGLVVQKFLRAYPGLSELLALARTICTHFRRSSRATRALANLQRRHALPRHRLTCDQPIRWHSTLHMLERLYEQRRAVSDYLLDNSGRSGVGGCFTLRQWLLMKEVGSVLTPFEQATQFVSRAKAGINDVIPLIYLLEATLTGLMEEEEENMEEVAEADHHMEQEPLGHLNTAYILKEEEENPADASRLGSEPRPPSVTHRWQHEASGGPVNMPQVPSSSMASWMLRCLQTDPQIVSMKTRHDYWVATLLDPRYKSRMREFLPPSQRDTQMKQYEATLCQQLAETFPEPEGQHPIHHPATPTAFGSAGSRASLMERMEHFIQPPRHSETPVHSHRQRLDRMVTDYLSCVGAQENLRSDDPMDFWVARLDQWPELAQYAIEVLSCPPSSVLSERATGSIVTEQHSKPSTDHVERLTFIQMNQSWINEHFEPPTPDVKQ</sequence>
<dbReference type="Pfam" id="PF05699">
    <property type="entry name" value="Dimer_Tnp_hAT"/>
    <property type="match status" value="1"/>
</dbReference>
<feature type="compositionally biased region" description="Acidic residues" evidence="9">
    <location>
        <begin position="290"/>
        <end position="307"/>
    </location>
</feature>
<dbReference type="PROSITE" id="PS50157">
    <property type="entry name" value="ZINC_FINGER_C2H2_2"/>
    <property type="match status" value="2"/>
</dbReference>
<feature type="compositionally biased region" description="Acidic residues" evidence="9">
    <location>
        <begin position="316"/>
        <end position="325"/>
    </location>
</feature>
<keyword evidence="13" id="KW-1185">Reference proteome</keyword>
<dbReference type="GO" id="GO:0005634">
    <property type="term" value="C:nucleus"/>
    <property type="evidence" value="ECO:0007669"/>
    <property type="project" value="UniProtKB-SubCell"/>
</dbReference>
<feature type="region of interest" description="Disordered" evidence="9">
    <location>
        <begin position="437"/>
        <end position="529"/>
    </location>
</feature>
<keyword evidence="4 8" id="KW-0863">Zinc-finger</keyword>
<gene>
    <name evidence="12" type="primary">LOC114643669</name>
</gene>
<evidence type="ECO:0000256" key="8">
    <source>
        <dbReference type="PROSITE-ProRule" id="PRU00042"/>
    </source>
</evidence>
<evidence type="ECO:0000256" key="2">
    <source>
        <dbReference type="ARBA" id="ARBA00022723"/>
    </source>
</evidence>
<dbReference type="InterPro" id="IPR012337">
    <property type="entry name" value="RNaseH-like_sf"/>
</dbReference>
<dbReference type="SUPFAM" id="SSF57667">
    <property type="entry name" value="beta-beta-alpha zinc fingers"/>
    <property type="match status" value="2"/>
</dbReference>
<evidence type="ECO:0000313" key="12">
    <source>
        <dbReference type="Ensembl" id="ENSECRP00000027775.1"/>
    </source>
</evidence>
<feature type="domain" description="C2H2-type" evidence="10">
    <location>
        <begin position="222"/>
        <end position="249"/>
    </location>
</feature>
<comment type="subcellular location">
    <subcellularLocation>
        <location evidence="1">Nucleus</location>
    </subcellularLocation>
</comment>
<keyword evidence="5" id="KW-0862">Zinc</keyword>
<feature type="region of interest" description="Disordered" evidence="9">
    <location>
        <begin position="288"/>
        <end position="370"/>
    </location>
</feature>
<dbReference type="PANTHER" id="PTHR47241:SF1">
    <property type="entry name" value="BED-TYPE DOMAIN-CONTAINING PROTEIN"/>
    <property type="match status" value="1"/>
</dbReference>
<evidence type="ECO:0000256" key="5">
    <source>
        <dbReference type="ARBA" id="ARBA00022833"/>
    </source>
</evidence>
<dbReference type="Ensembl" id="ENSECRT00000028355.1">
    <property type="protein sequence ID" value="ENSECRP00000027775.1"/>
    <property type="gene ID" value="ENSECRG00000018825.1"/>
</dbReference>
<dbReference type="GO" id="GO:0003677">
    <property type="term" value="F:DNA binding"/>
    <property type="evidence" value="ECO:0007669"/>
    <property type="project" value="UniProtKB-KW"/>
</dbReference>
<feature type="compositionally biased region" description="Low complexity" evidence="9">
    <location>
        <begin position="450"/>
        <end position="471"/>
    </location>
</feature>
<accession>A0A8C4T6M7</accession>
<evidence type="ECO:0000256" key="3">
    <source>
        <dbReference type="ARBA" id="ARBA00022737"/>
    </source>
</evidence>
<evidence type="ECO:0000313" key="13">
    <source>
        <dbReference type="Proteomes" id="UP000694620"/>
    </source>
</evidence>
<protein>
    <submittedName>
        <fullName evidence="12">Zinc finger BED domain-containing protein 4-like</fullName>
    </submittedName>
</protein>
<organism evidence="12 13">
    <name type="scientific">Erpetoichthys calabaricus</name>
    <name type="common">Rope fish</name>
    <name type="synonym">Calamoichthys calabaricus</name>
    <dbReference type="NCBI Taxonomy" id="27687"/>
    <lineage>
        <taxon>Eukaryota</taxon>
        <taxon>Metazoa</taxon>
        <taxon>Chordata</taxon>
        <taxon>Craniata</taxon>
        <taxon>Vertebrata</taxon>
        <taxon>Euteleostomi</taxon>
        <taxon>Actinopterygii</taxon>
        <taxon>Polypteriformes</taxon>
        <taxon>Polypteridae</taxon>
        <taxon>Erpetoichthys</taxon>
    </lineage>
</organism>
<keyword evidence="3" id="KW-0677">Repeat</keyword>
<dbReference type="PROSITE" id="PS50808">
    <property type="entry name" value="ZF_BED"/>
    <property type="match status" value="1"/>
</dbReference>
<reference evidence="12" key="1">
    <citation type="submission" date="2025-08" db="UniProtKB">
        <authorList>
            <consortium name="Ensembl"/>
        </authorList>
    </citation>
    <scope>IDENTIFICATION</scope>
</reference>
<dbReference type="InterPro" id="IPR036236">
    <property type="entry name" value="Znf_C2H2_sf"/>
</dbReference>
<evidence type="ECO:0000256" key="1">
    <source>
        <dbReference type="ARBA" id="ARBA00004123"/>
    </source>
</evidence>
<dbReference type="GO" id="GO:0008270">
    <property type="term" value="F:zinc ion binding"/>
    <property type="evidence" value="ECO:0007669"/>
    <property type="project" value="UniProtKB-KW"/>
</dbReference>
<dbReference type="AlphaFoldDB" id="A0A8C4T6M7"/>
<keyword evidence="6" id="KW-0238">DNA-binding</keyword>
<dbReference type="Proteomes" id="UP000694620">
    <property type="component" value="Unassembled WGS sequence"/>
</dbReference>
<feature type="domain" description="C2H2-type" evidence="10">
    <location>
        <begin position="249"/>
        <end position="271"/>
    </location>
</feature>
<feature type="domain" description="BED-type" evidence="11">
    <location>
        <begin position="374"/>
        <end position="431"/>
    </location>
</feature>
<dbReference type="SMART" id="SM00614">
    <property type="entry name" value="ZnF_BED"/>
    <property type="match status" value="1"/>
</dbReference>
<dbReference type="InterPro" id="IPR003656">
    <property type="entry name" value="Znf_BED"/>
</dbReference>
<dbReference type="PANTHER" id="PTHR47241">
    <property type="entry name" value="FINGER PROTEIN, PUTATIVE-RELATED"/>
    <property type="match status" value="1"/>
</dbReference>
<keyword evidence="7" id="KW-0539">Nucleus</keyword>
<evidence type="ECO:0000256" key="4">
    <source>
        <dbReference type="ARBA" id="ARBA00022771"/>
    </source>
</evidence>